<organism evidence="2 3">
    <name type="scientific">Mariniphaga sediminis</name>
    <dbReference type="NCBI Taxonomy" id="1628158"/>
    <lineage>
        <taxon>Bacteria</taxon>
        <taxon>Pseudomonadati</taxon>
        <taxon>Bacteroidota</taxon>
        <taxon>Bacteroidia</taxon>
        <taxon>Marinilabiliales</taxon>
        <taxon>Prolixibacteraceae</taxon>
        <taxon>Mariniphaga</taxon>
    </lineage>
</organism>
<dbReference type="PANTHER" id="PTHR43245">
    <property type="entry name" value="BIFUNCTIONAL POLYMYXIN RESISTANCE PROTEIN ARNA"/>
    <property type="match status" value="1"/>
</dbReference>
<evidence type="ECO:0000259" key="1">
    <source>
        <dbReference type="Pfam" id="PF01370"/>
    </source>
</evidence>
<gene>
    <name evidence="2" type="ORF">D1164_08495</name>
</gene>
<dbReference type="Proteomes" id="UP000266441">
    <property type="component" value="Unassembled WGS sequence"/>
</dbReference>
<dbReference type="InterPro" id="IPR001509">
    <property type="entry name" value="Epimerase_deHydtase"/>
</dbReference>
<accession>A0A399D284</accession>
<dbReference type="CDD" id="cd08946">
    <property type="entry name" value="SDR_e"/>
    <property type="match status" value="1"/>
</dbReference>
<feature type="domain" description="NAD-dependent epimerase/dehydratase" evidence="1">
    <location>
        <begin position="3"/>
        <end position="235"/>
    </location>
</feature>
<reference evidence="2 3" key="1">
    <citation type="journal article" date="2015" name="Int. J. Syst. Evol. Microbiol.">
        <title>Mariniphaga sediminis sp. nov., isolated from coastal sediment.</title>
        <authorList>
            <person name="Wang F.Q."/>
            <person name="Shen Q.Y."/>
            <person name="Chen G.J."/>
            <person name="Du Z.J."/>
        </authorList>
    </citation>
    <scope>NUCLEOTIDE SEQUENCE [LARGE SCALE GENOMIC DNA]</scope>
    <source>
        <strain evidence="2 3">SY21</strain>
    </source>
</reference>
<dbReference type="InterPro" id="IPR036291">
    <property type="entry name" value="NAD(P)-bd_dom_sf"/>
</dbReference>
<dbReference type="Gene3D" id="3.40.50.720">
    <property type="entry name" value="NAD(P)-binding Rossmann-like Domain"/>
    <property type="match status" value="1"/>
</dbReference>
<dbReference type="SUPFAM" id="SSF51735">
    <property type="entry name" value="NAD(P)-binding Rossmann-fold domains"/>
    <property type="match status" value="1"/>
</dbReference>
<dbReference type="Pfam" id="PF01370">
    <property type="entry name" value="Epimerase"/>
    <property type="match status" value="1"/>
</dbReference>
<dbReference type="AlphaFoldDB" id="A0A399D284"/>
<evidence type="ECO:0000313" key="2">
    <source>
        <dbReference type="EMBL" id="RIH65687.1"/>
    </source>
</evidence>
<dbReference type="RefSeq" id="WP_119349528.1">
    <property type="nucleotide sequence ID" value="NZ_QWET01000005.1"/>
</dbReference>
<keyword evidence="3" id="KW-1185">Reference proteome</keyword>
<sequence>MKILITGNMGYVGPGVVSQLRETYPQAELIGFDTGYFAQCLTNPSFLPEIKLDRQIFGDVRDFNEALLDDVDVIVYLAAISNDPMGNKFEKVTMDVNNKAAVRMARIGKEKGVRSFVYASSCSVYGAAGDEAKRENDTLNPLTAYARSKVTTETDLEPLAGKDFTVTCLRFATACGFSNRLRLDLVLNDFIAGAVTSKRIDILSDGTPLRPLINVLDMARAIDWAVSRSKESGGNFLIVNTGSNVWNYQVKELAEAVAEVIEGCQVTVNADAPPDKRSYKVNFDLFKKLAPNHQPVHDLKSTIESLFNNLKMMEFSDSNFRESDLIRLKVLSSLVQSNLLDEDLYWKWNNKPVLKLEYDIQKQN</sequence>
<dbReference type="EMBL" id="QWET01000005">
    <property type="protein sequence ID" value="RIH65687.1"/>
    <property type="molecule type" value="Genomic_DNA"/>
</dbReference>
<dbReference type="InterPro" id="IPR050177">
    <property type="entry name" value="Lipid_A_modif_metabolic_enz"/>
</dbReference>
<evidence type="ECO:0000313" key="3">
    <source>
        <dbReference type="Proteomes" id="UP000266441"/>
    </source>
</evidence>
<dbReference type="OrthoDB" id="329806at2"/>
<name>A0A399D284_9BACT</name>
<proteinExistence type="predicted"/>
<dbReference type="PANTHER" id="PTHR43245:SF23">
    <property type="entry name" value="NAD(P)-BINDING DOMAIN-CONTAINING PROTEIN"/>
    <property type="match status" value="1"/>
</dbReference>
<protein>
    <submittedName>
        <fullName evidence="2">NAD-dependent epimerase/dehydratase family protein</fullName>
    </submittedName>
</protein>
<comment type="caution">
    <text evidence="2">The sequence shown here is derived from an EMBL/GenBank/DDBJ whole genome shotgun (WGS) entry which is preliminary data.</text>
</comment>